<sequence>MAIGSGLGGSLGMAVETTYGTYAAPTRWHPLDAFPFKKVPNYNQAGGLAAGKMLKRKSRRVLTHHAAEGQFTSEFYHKGMGRLINLLMGGTVAPVQQATSTAYLQTHTLQDPAGKFCTWQAGIPDTGGTVRPHTFLGCKVKSMEFSCETGGHLMVATEWDCRELSEAQALVAPSYTTGLKPFHFAQGVIKLGAVGSEASVSGVKKWSLKVERGLDTERFYFGNAGKKSEPLLNDWTKITGSVEVDYENKADFADRFHGSTGTSMVVDFTGDLIEATYNERATFKTPAIFFTGDTPTVDGPGIVGATFNFEVDDDETNTPLTIEIMSTDTTL</sequence>
<evidence type="ECO:0000313" key="1">
    <source>
        <dbReference type="EMBL" id="MFC5635839.1"/>
    </source>
</evidence>
<protein>
    <submittedName>
        <fullName evidence="1">Phage tail tube protein</fullName>
    </submittedName>
</protein>
<proteinExistence type="predicted"/>
<dbReference type="InterPro" id="IPR044000">
    <property type="entry name" value="Phage_tube_2"/>
</dbReference>
<gene>
    <name evidence="1" type="ORF">ACFPZJ_18985</name>
</gene>
<dbReference type="RefSeq" id="WP_381022744.1">
    <property type="nucleotide sequence ID" value="NZ_JBHSNY010000006.1"/>
</dbReference>
<name>A0ABW0USG6_9ACTN</name>
<keyword evidence="2" id="KW-1185">Reference proteome</keyword>
<accession>A0ABW0USG6</accession>
<reference evidence="2" key="1">
    <citation type="journal article" date="2019" name="Int. J. Syst. Evol. Microbiol.">
        <title>The Global Catalogue of Microorganisms (GCM) 10K type strain sequencing project: providing services to taxonomists for standard genome sequencing and annotation.</title>
        <authorList>
            <consortium name="The Broad Institute Genomics Platform"/>
            <consortium name="The Broad Institute Genome Sequencing Center for Infectious Disease"/>
            <person name="Wu L."/>
            <person name="Ma J."/>
        </authorList>
    </citation>
    <scope>NUCLEOTIDE SEQUENCE [LARGE SCALE GENOMIC DNA]</scope>
    <source>
        <strain evidence="2">CGMCC 4.7248</strain>
    </source>
</reference>
<dbReference type="Proteomes" id="UP001596154">
    <property type="component" value="Unassembled WGS sequence"/>
</dbReference>
<dbReference type="EMBL" id="JBHSNY010000006">
    <property type="protein sequence ID" value="MFC5635839.1"/>
    <property type="molecule type" value="Genomic_DNA"/>
</dbReference>
<dbReference type="Pfam" id="PF18906">
    <property type="entry name" value="Phage_tube_2"/>
    <property type="match status" value="1"/>
</dbReference>
<organism evidence="1 2">
    <name type="scientific">Streptomyces bullii</name>
    <dbReference type="NCBI Taxonomy" id="349910"/>
    <lineage>
        <taxon>Bacteria</taxon>
        <taxon>Bacillati</taxon>
        <taxon>Actinomycetota</taxon>
        <taxon>Actinomycetes</taxon>
        <taxon>Kitasatosporales</taxon>
        <taxon>Streptomycetaceae</taxon>
        <taxon>Streptomyces</taxon>
    </lineage>
</organism>
<evidence type="ECO:0000313" key="2">
    <source>
        <dbReference type="Proteomes" id="UP001596154"/>
    </source>
</evidence>
<comment type="caution">
    <text evidence="1">The sequence shown here is derived from an EMBL/GenBank/DDBJ whole genome shotgun (WGS) entry which is preliminary data.</text>
</comment>